<dbReference type="InterPro" id="IPR006120">
    <property type="entry name" value="Resolvase_HTH_dom"/>
</dbReference>
<name>W4LPB4_ENTF1</name>
<gene>
    <name evidence="3" type="ORF">ETSY1_13280</name>
</gene>
<organism evidence="3 4">
    <name type="scientific">Entotheonella factor</name>
    <dbReference type="NCBI Taxonomy" id="1429438"/>
    <lineage>
        <taxon>Bacteria</taxon>
        <taxon>Pseudomonadati</taxon>
        <taxon>Nitrospinota/Tectimicrobiota group</taxon>
        <taxon>Candidatus Tectimicrobiota</taxon>
        <taxon>Candidatus Entotheonellia</taxon>
        <taxon>Candidatus Entotheonellales</taxon>
        <taxon>Candidatus Entotheonellaceae</taxon>
        <taxon>Candidatus Entotheonella</taxon>
    </lineage>
</organism>
<accession>W4LPB4</accession>
<evidence type="ECO:0000313" key="4">
    <source>
        <dbReference type="Proteomes" id="UP000019141"/>
    </source>
</evidence>
<dbReference type="GO" id="GO:0000150">
    <property type="term" value="F:DNA strand exchange activity"/>
    <property type="evidence" value="ECO:0007669"/>
    <property type="project" value="InterPro"/>
</dbReference>
<feature type="domain" description="Resolvase HTH" evidence="2">
    <location>
        <begin position="99"/>
        <end position="133"/>
    </location>
</feature>
<feature type="region of interest" description="Disordered" evidence="1">
    <location>
        <begin position="60"/>
        <end position="107"/>
    </location>
</feature>
<evidence type="ECO:0000313" key="3">
    <source>
        <dbReference type="EMBL" id="ETW99908.1"/>
    </source>
</evidence>
<proteinExistence type="predicted"/>
<dbReference type="EMBL" id="AZHW01000394">
    <property type="protein sequence ID" value="ETW99908.1"/>
    <property type="molecule type" value="Genomic_DNA"/>
</dbReference>
<dbReference type="Pfam" id="PF02796">
    <property type="entry name" value="HTH_7"/>
    <property type="match status" value="1"/>
</dbReference>
<evidence type="ECO:0000256" key="1">
    <source>
        <dbReference type="SAM" id="MobiDB-lite"/>
    </source>
</evidence>
<protein>
    <recommendedName>
        <fullName evidence="2">Resolvase HTH domain-containing protein</fullName>
    </recommendedName>
</protein>
<dbReference type="HOGENOM" id="CLU_153723_0_0_7"/>
<dbReference type="Proteomes" id="UP000019141">
    <property type="component" value="Unassembled WGS sequence"/>
</dbReference>
<dbReference type="AlphaFoldDB" id="W4LPB4"/>
<comment type="caution">
    <text evidence="3">The sequence shown here is derived from an EMBL/GenBank/DDBJ whole genome shotgun (WGS) entry which is preliminary data.</text>
</comment>
<feature type="compositionally biased region" description="Low complexity" evidence="1">
    <location>
        <begin position="81"/>
        <end position="98"/>
    </location>
</feature>
<keyword evidence="4" id="KW-1185">Reference proteome</keyword>
<reference evidence="3 4" key="1">
    <citation type="journal article" date="2014" name="Nature">
        <title>An environmental bacterial taxon with a large and distinct metabolic repertoire.</title>
        <authorList>
            <person name="Wilson M.C."/>
            <person name="Mori T."/>
            <person name="Ruckert C."/>
            <person name="Uria A.R."/>
            <person name="Helf M.J."/>
            <person name="Takada K."/>
            <person name="Gernert C."/>
            <person name="Steffens U.A."/>
            <person name="Heycke N."/>
            <person name="Schmitt S."/>
            <person name="Rinke C."/>
            <person name="Helfrich E.J."/>
            <person name="Brachmann A.O."/>
            <person name="Gurgui C."/>
            <person name="Wakimoto T."/>
            <person name="Kracht M."/>
            <person name="Crusemann M."/>
            <person name="Hentschel U."/>
            <person name="Abe I."/>
            <person name="Matsunaga S."/>
            <person name="Kalinowski J."/>
            <person name="Takeyama H."/>
            <person name="Piel J."/>
        </authorList>
    </citation>
    <scope>NUCLEOTIDE SEQUENCE [LARGE SCALE GENOMIC DNA]</scope>
    <source>
        <strain evidence="4">TSY1</strain>
    </source>
</reference>
<dbReference type="Gene3D" id="1.10.10.60">
    <property type="entry name" value="Homeodomain-like"/>
    <property type="match status" value="1"/>
</dbReference>
<sequence length="142" mass="15816">MNGGARVLEWAKDNKHTVTWMAEKLGYSRQRLSDALHQNNISPALSQALFEQFYLRVAPTCEGPQQGSDDRPAQSRPDSQPPMGKRGRAPGAGRGPRASKLDPHVKEIRQLLASGMSQKDVAQRFGTTPSNLYTWLKKRGFK</sequence>
<evidence type="ECO:0000259" key="2">
    <source>
        <dbReference type="Pfam" id="PF02796"/>
    </source>
</evidence>
<dbReference type="GO" id="GO:0003677">
    <property type="term" value="F:DNA binding"/>
    <property type="evidence" value="ECO:0007669"/>
    <property type="project" value="InterPro"/>
</dbReference>